<feature type="region of interest" description="Disordered" evidence="1">
    <location>
        <begin position="97"/>
        <end position="146"/>
    </location>
</feature>
<organism evidence="4 5">
    <name type="scientific">Phytophthora palmivora</name>
    <dbReference type="NCBI Taxonomy" id="4796"/>
    <lineage>
        <taxon>Eukaryota</taxon>
        <taxon>Sar</taxon>
        <taxon>Stramenopiles</taxon>
        <taxon>Oomycota</taxon>
        <taxon>Peronosporomycetes</taxon>
        <taxon>Peronosporales</taxon>
        <taxon>Peronosporaceae</taxon>
        <taxon>Phytophthora</taxon>
    </lineage>
</organism>
<evidence type="ECO:0000313" key="5">
    <source>
        <dbReference type="Proteomes" id="UP000237271"/>
    </source>
</evidence>
<evidence type="ECO:0000256" key="1">
    <source>
        <dbReference type="SAM" id="MobiDB-lite"/>
    </source>
</evidence>
<comment type="caution">
    <text evidence="4">The sequence shown here is derived from an EMBL/GenBank/DDBJ whole genome shotgun (WGS) entry which is preliminary data.</text>
</comment>
<dbReference type="InterPro" id="IPR013103">
    <property type="entry name" value="RVT_2"/>
</dbReference>
<reference evidence="4 5" key="1">
    <citation type="journal article" date="2017" name="Genome Biol. Evol.">
        <title>Phytophthora megakarya and P. palmivora, closely related causal agents of cacao black pod rot, underwent increases in genome sizes and gene numbers by different mechanisms.</title>
        <authorList>
            <person name="Ali S.S."/>
            <person name="Shao J."/>
            <person name="Lary D.J."/>
            <person name="Kronmiller B."/>
            <person name="Shen D."/>
            <person name="Strem M.D."/>
            <person name="Amoako-Attah I."/>
            <person name="Akrofi A.Y."/>
            <person name="Begoude B.A."/>
            <person name="Ten Hoopen G.M."/>
            <person name="Coulibaly K."/>
            <person name="Kebe B.I."/>
            <person name="Melnick R.L."/>
            <person name="Guiltinan M.J."/>
            <person name="Tyler B.M."/>
            <person name="Meinhardt L.W."/>
            <person name="Bailey B.A."/>
        </authorList>
    </citation>
    <scope>NUCLEOTIDE SEQUENCE [LARGE SCALE GENOMIC DNA]</scope>
    <source>
        <strain evidence="5">sbr112.9</strain>
    </source>
</reference>
<dbReference type="AlphaFoldDB" id="A0A2P4X0J8"/>
<proteinExistence type="predicted"/>
<protein>
    <submittedName>
        <fullName evidence="4">Uncharacterized protein</fullName>
    </submittedName>
</protein>
<evidence type="ECO:0000259" key="2">
    <source>
        <dbReference type="Pfam" id="PF07727"/>
    </source>
</evidence>
<name>A0A2P4X0J8_9STRA</name>
<evidence type="ECO:0000259" key="3">
    <source>
        <dbReference type="Pfam" id="PF25597"/>
    </source>
</evidence>
<feature type="compositionally biased region" description="Low complexity" evidence="1">
    <location>
        <begin position="109"/>
        <end position="122"/>
    </location>
</feature>
<gene>
    <name evidence="4" type="ORF">PHPALM_36206</name>
</gene>
<dbReference type="OrthoDB" id="3344688at2759"/>
<evidence type="ECO:0000313" key="4">
    <source>
        <dbReference type="EMBL" id="POM59063.1"/>
    </source>
</evidence>
<dbReference type="Pfam" id="PF07727">
    <property type="entry name" value="RVT_2"/>
    <property type="match status" value="1"/>
</dbReference>
<dbReference type="Pfam" id="PF25597">
    <property type="entry name" value="SH3_retrovirus"/>
    <property type="match status" value="1"/>
</dbReference>
<keyword evidence="5" id="KW-1185">Reference proteome</keyword>
<dbReference type="EMBL" id="NCKW01020112">
    <property type="protein sequence ID" value="POM59063.1"/>
    <property type="molecule type" value="Genomic_DNA"/>
</dbReference>
<accession>A0A2P4X0J8</accession>
<feature type="domain" description="Reverse transcriptase Ty1/copia-type" evidence="2">
    <location>
        <begin position="184"/>
        <end position="258"/>
    </location>
</feature>
<feature type="compositionally biased region" description="Basic and acidic residues" evidence="1">
    <location>
        <begin position="135"/>
        <end position="146"/>
    </location>
</feature>
<dbReference type="InterPro" id="IPR057670">
    <property type="entry name" value="SH3_retrovirus"/>
</dbReference>
<feature type="domain" description="Retroviral polymerase SH3-like" evidence="3">
    <location>
        <begin position="35"/>
        <end position="86"/>
    </location>
</feature>
<sequence>MLVNMTPSSKTDGRIPYELCYRHIPSITYTKVFGCNAYVHITEQYRDRLDAQARLCMYLGMPDHKKGYRLMDINTHAIVYSRGVVLKNFAPSTTPAADLAPTITPSANPTAAAKSDSSSPPASKRPRLTNDDEEVTLKSEEDQQEQKQRRQLLYTLLAIRYVTEPPTYRVTMKTAQYTGTGEIDRFKARLVIKSFLQEHGIDYNKIFAPVIKMEVLRLLFTIAVQMGLEIHQMDVKTAFLNGFLEEEICMAQPEGFPGPGQAAPRVQNPEEPVWVKTSSPTYSAGLFNVNRTIFIHQHKYATKVFDRFSDCIPYPVATPAERNVKLSISSRPSSETEIDAMKDIPYREAVGSIMYLMVGTRPDMTFYMREISQFLVNPGMEH</sequence>
<dbReference type="Proteomes" id="UP000237271">
    <property type="component" value="Unassembled WGS sequence"/>
</dbReference>